<dbReference type="Gene3D" id="3.40.50.2300">
    <property type="match status" value="1"/>
</dbReference>
<dbReference type="InterPro" id="IPR020945">
    <property type="entry name" value="DMSO/NO3_reduct_chaperone"/>
</dbReference>
<dbReference type="PROSITE" id="PS50110">
    <property type="entry name" value="RESPONSE_REGULATORY"/>
    <property type="match status" value="1"/>
</dbReference>
<protein>
    <submittedName>
        <fullName evidence="4">Molecular chaperone TorD family protein</fullName>
    </submittedName>
</protein>
<dbReference type="Gene3D" id="1.10.3480.10">
    <property type="entry name" value="TorD-like"/>
    <property type="match status" value="1"/>
</dbReference>
<dbReference type="InterPro" id="IPR011006">
    <property type="entry name" value="CheY-like_superfamily"/>
</dbReference>
<sequence>MAWARRRGKRRVRLVRVIICSKRALFRKGLERLLAEASGIEVVAQESDVEQALERARKTGADCLVVDCTDSRVDPAQVAARVMKEHLSATVVGLNLRDNTLLVFRGRRRVVGGVSDLMESLKGNGAGRTNGVDECGTGAGCGAADSVPPTHDELAKLAENRSRIYGFLASVYNQLPDDGFAAKLRDPALVSELEGLSAQEGIWPEVREGARLVAEFVRAVQGQEVEGLKTALAVDRTRLLRGIRPGYGPPPPYESVYVGSDHQPRMQATVDVVKAYAEAGVGLPEAARDQPDFIGYELDFLRYLAEREAEAWRAGDADKAIEALEMQEGFLSAHAARWIPRFCELMEREAKLDFYRGIALITKGFVGQEVESLPLERELLRSSGETQTSNRGGLKERTR</sequence>
<name>A0ABZ1BXR2_9FIRM</name>
<feature type="modified residue" description="4-aspartylphosphate" evidence="2">
    <location>
        <position position="67"/>
    </location>
</feature>
<evidence type="ECO:0000256" key="1">
    <source>
        <dbReference type="ARBA" id="ARBA00023186"/>
    </source>
</evidence>
<feature type="domain" description="Response regulatory" evidence="3">
    <location>
        <begin position="16"/>
        <end position="134"/>
    </location>
</feature>
<dbReference type="InterPro" id="IPR050289">
    <property type="entry name" value="TorD/DmsD_chaperones"/>
</dbReference>
<dbReference type="Proteomes" id="UP001332192">
    <property type="component" value="Chromosome"/>
</dbReference>
<dbReference type="Pfam" id="PF02613">
    <property type="entry name" value="Nitrate_red_del"/>
    <property type="match status" value="1"/>
</dbReference>
<reference evidence="4 5" key="1">
    <citation type="journal article" date="2024" name="Front. Microbiol.">
        <title>Novel thermophilic genera Geochorda gen. nov. and Carboxydochorda gen. nov. from the deep terrestrial subsurface reveal the ecophysiological diversity in the class Limnochordia.</title>
        <authorList>
            <person name="Karnachuk O.V."/>
            <person name="Lukina A.P."/>
            <person name="Avakyan M.R."/>
            <person name="Kadnikov V.V."/>
            <person name="Begmatov S."/>
            <person name="Beletsky A.V."/>
            <person name="Vlasova K.G."/>
            <person name="Novikov A.A."/>
            <person name="Shcherbakova V.A."/>
            <person name="Mardanov A.V."/>
            <person name="Ravin N.V."/>
        </authorList>
    </citation>
    <scope>NUCLEOTIDE SEQUENCE [LARGE SCALE GENOMIC DNA]</scope>
    <source>
        <strain evidence="4 5">L945</strain>
    </source>
</reference>
<keyword evidence="5" id="KW-1185">Reference proteome</keyword>
<proteinExistence type="predicted"/>
<dbReference type="InterPro" id="IPR001789">
    <property type="entry name" value="Sig_transdc_resp-reg_receiver"/>
</dbReference>
<organism evidence="4 5">
    <name type="scientific">Carboxydichorda subterranea</name>
    <dbReference type="NCBI Taxonomy" id="3109565"/>
    <lineage>
        <taxon>Bacteria</taxon>
        <taxon>Bacillati</taxon>
        <taxon>Bacillota</taxon>
        <taxon>Limnochordia</taxon>
        <taxon>Limnochordales</taxon>
        <taxon>Geochordaceae</taxon>
        <taxon>Carboxydichorda</taxon>
    </lineage>
</organism>
<dbReference type="InterPro" id="IPR036411">
    <property type="entry name" value="TorD-like_sf"/>
</dbReference>
<dbReference type="PANTHER" id="PTHR34227:SF1">
    <property type="entry name" value="DIMETHYL SULFOXIDE REDUCTASE CHAPERONE-RELATED"/>
    <property type="match status" value="1"/>
</dbReference>
<dbReference type="EMBL" id="CP141615">
    <property type="protein sequence ID" value="WRP16852.1"/>
    <property type="molecule type" value="Genomic_DNA"/>
</dbReference>
<dbReference type="SUPFAM" id="SSF89155">
    <property type="entry name" value="TorD-like"/>
    <property type="match status" value="1"/>
</dbReference>
<evidence type="ECO:0000256" key="2">
    <source>
        <dbReference type="PROSITE-ProRule" id="PRU00169"/>
    </source>
</evidence>
<dbReference type="PANTHER" id="PTHR34227">
    <property type="entry name" value="CHAPERONE PROTEIN YCDY"/>
    <property type="match status" value="1"/>
</dbReference>
<keyword evidence="2" id="KW-0597">Phosphoprotein</keyword>
<keyword evidence="1" id="KW-0143">Chaperone</keyword>
<evidence type="ECO:0000259" key="3">
    <source>
        <dbReference type="PROSITE" id="PS50110"/>
    </source>
</evidence>
<gene>
    <name evidence="4" type="ORF">U7230_12275</name>
</gene>
<dbReference type="RefSeq" id="WP_324716124.1">
    <property type="nucleotide sequence ID" value="NZ_CP141615.1"/>
</dbReference>
<evidence type="ECO:0000313" key="4">
    <source>
        <dbReference type="EMBL" id="WRP16852.1"/>
    </source>
</evidence>
<evidence type="ECO:0000313" key="5">
    <source>
        <dbReference type="Proteomes" id="UP001332192"/>
    </source>
</evidence>
<dbReference type="SUPFAM" id="SSF52172">
    <property type="entry name" value="CheY-like"/>
    <property type="match status" value="1"/>
</dbReference>
<accession>A0ABZ1BXR2</accession>